<evidence type="ECO:0000313" key="1">
    <source>
        <dbReference type="EMBL" id="MDQ0438346.1"/>
    </source>
</evidence>
<reference evidence="1 2" key="1">
    <citation type="submission" date="2023-07" db="EMBL/GenBank/DDBJ databases">
        <title>Genomic Encyclopedia of Type Strains, Phase IV (KMG-IV): sequencing the most valuable type-strain genomes for metagenomic binning, comparative biology and taxonomic classification.</title>
        <authorList>
            <person name="Goeker M."/>
        </authorList>
    </citation>
    <scope>NUCLEOTIDE SEQUENCE [LARGE SCALE GENOMIC DNA]</scope>
    <source>
        <strain evidence="1 2">B6-8</strain>
    </source>
</reference>
<proteinExistence type="predicted"/>
<organism evidence="1 2">
    <name type="scientific">Kaistia dalseonensis</name>
    <dbReference type="NCBI Taxonomy" id="410840"/>
    <lineage>
        <taxon>Bacteria</taxon>
        <taxon>Pseudomonadati</taxon>
        <taxon>Pseudomonadota</taxon>
        <taxon>Alphaproteobacteria</taxon>
        <taxon>Hyphomicrobiales</taxon>
        <taxon>Kaistiaceae</taxon>
        <taxon>Kaistia</taxon>
    </lineage>
</organism>
<sequence>MAPGIIAAILDGRQPVELTANKLMADTRLPIDWAGQRQALGFE</sequence>
<keyword evidence="2" id="KW-1185">Reference proteome</keyword>
<accession>A0ABU0H7S4</accession>
<comment type="caution">
    <text evidence="1">The sequence shown here is derived from an EMBL/GenBank/DDBJ whole genome shotgun (WGS) entry which is preliminary data.</text>
</comment>
<name>A0ABU0H7S4_9HYPH</name>
<dbReference type="EMBL" id="JAUSVO010000003">
    <property type="protein sequence ID" value="MDQ0438346.1"/>
    <property type="molecule type" value="Genomic_DNA"/>
</dbReference>
<evidence type="ECO:0000313" key="2">
    <source>
        <dbReference type="Proteomes" id="UP001241603"/>
    </source>
</evidence>
<dbReference type="Proteomes" id="UP001241603">
    <property type="component" value="Unassembled WGS sequence"/>
</dbReference>
<protein>
    <submittedName>
        <fullName evidence="1">Uncharacterized protein</fullName>
    </submittedName>
</protein>
<dbReference type="RefSeq" id="WP_266349235.1">
    <property type="nucleotide sequence ID" value="NZ_JAPKNG010000003.1"/>
</dbReference>
<gene>
    <name evidence="1" type="ORF">QO014_002738</name>
</gene>